<reference evidence="6 7" key="1">
    <citation type="submission" date="2016-08" db="EMBL/GenBank/DDBJ databases">
        <title>A Parts List for Fungal Cellulosomes Revealed by Comparative Genomics.</title>
        <authorList>
            <consortium name="DOE Joint Genome Institute"/>
            <person name="Haitjema C.H."/>
            <person name="Gilmore S.P."/>
            <person name="Henske J.K."/>
            <person name="Solomon K.V."/>
            <person name="De Groot R."/>
            <person name="Kuo A."/>
            <person name="Mondo S.J."/>
            <person name="Salamov A.A."/>
            <person name="Labutti K."/>
            <person name="Zhao Z."/>
            <person name="Chiniquy J."/>
            <person name="Barry K."/>
            <person name="Brewer H.M."/>
            <person name="Purvine S.O."/>
            <person name="Wright A.T."/>
            <person name="Boxma B."/>
            <person name="Van Alen T."/>
            <person name="Hackstein J.H."/>
            <person name="Baker S.E."/>
            <person name="Grigoriev I.V."/>
            <person name="O'Malley M.A."/>
        </authorList>
    </citation>
    <scope>NUCLEOTIDE SEQUENCE [LARGE SCALE GENOMIC DNA]</scope>
    <source>
        <strain evidence="6 7">G1</strain>
    </source>
</reference>
<organism evidence="6 7">
    <name type="scientific">Neocallimastix californiae</name>
    <dbReference type="NCBI Taxonomy" id="1754190"/>
    <lineage>
        <taxon>Eukaryota</taxon>
        <taxon>Fungi</taxon>
        <taxon>Fungi incertae sedis</taxon>
        <taxon>Chytridiomycota</taxon>
        <taxon>Chytridiomycota incertae sedis</taxon>
        <taxon>Neocallimastigomycetes</taxon>
        <taxon>Neocallimastigales</taxon>
        <taxon>Neocallimastigaceae</taxon>
        <taxon>Neocallimastix</taxon>
    </lineage>
</organism>
<dbReference type="Proteomes" id="UP000193920">
    <property type="component" value="Unassembled WGS sequence"/>
</dbReference>
<dbReference type="SUPFAM" id="SSF52266">
    <property type="entry name" value="SGNH hydrolase"/>
    <property type="match status" value="1"/>
</dbReference>
<comment type="caution">
    <text evidence="6">The sequence shown here is derived from an EMBL/GenBank/DDBJ whole genome shotgun (WGS) entry which is preliminary data.</text>
</comment>
<evidence type="ECO:0000256" key="1">
    <source>
        <dbReference type="ARBA" id="ARBA00022729"/>
    </source>
</evidence>
<dbReference type="GO" id="GO:0016787">
    <property type="term" value="F:hydrolase activity"/>
    <property type="evidence" value="ECO:0007669"/>
    <property type="project" value="UniProtKB-KW"/>
</dbReference>
<dbReference type="InterPro" id="IPR005181">
    <property type="entry name" value="SASA"/>
</dbReference>
<evidence type="ECO:0000313" key="6">
    <source>
        <dbReference type="EMBL" id="ORY20665.1"/>
    </source>
</evidence>
<dbReference type="Pfam" id="PF03629">
    <property type="entry name" value="SASA"/>
    <property type="match status" value="1"/>
</dbReference>
<feature type="domain" description="CBM10" evidence="5">
    <location>
        <begin position="330"/>
        <end position="369"/>
    </location>
</feature>
<dbReference type="EMBL" id="MCOG01000283">
    <property type="protein sequence ID" value="ORY20665.1"/>
    <property type="molecule type" value="Genomic_DNA"/>
</dbReference>
<evidence type="ECO:0000256" key="2">
    <source>
        <dbReference type="ARBA" id="ARBA00022737"/>
    </source>
</evidence>
<dbReference type="PANTHER" id="PTHR31988">
    <property type="entry name" value="ESTERASE, PUTATIVE (DUF303)-RELATED"/>
    <property type="match status" value="1"/>
</dbReference>
<dbReference type="AlphaFoldDB" id="A0A1Y2AFC3"/>
<keyword evidence="1 4" id="KW-0732">Signal</keyword>
<keyword evidence="3" id="KW-0378">Hydrolase</keyword>
<proteinExistence type="predicted"/>
<dbReference type="Pfam" id="PF02013">
    <property type="entry name" value="CBM_10"/>
    <property type="match status" value="2"/>
</dbReference>
<gene>
    <name evidence="6" type="ORF">LY90DRAFT_150710</name>
</gene>
<dbReference type="InterPro" id="IPR052940">
    <property type="entry name" value="Carb_Esterase_6"/>
</dbReference>
<dbReference type="OrthoDB" id="2125847at2759"/>
<dbReference type="InterPro" id="IPR002883">
    <property type="entry name" value="CBM10/Dockerin_dom"/>
</dbReference>
<dbReference type="SUPFAM" id="SSF64571">
    <property type="entry name" value="Cellulose docking domain, dockering"/>
    <property type="match status" value="2"/>
</dbReference>
<accession>A0A1Y2AFC3</accession>
<keyword evidence="7" id="KW-1185">Reference proteome</keyword>
<evidence type="ECO:0000256" key="4">
    <source>
        <dbReference type="SAM" id="SignalP"/>
    </source>
</evidence>
<feature type="domain" description="CBM10" evidence="5">
    <location>
        <begin position="285"/>
        <end position="323"/>
    </location>
</feature>
<evidence type="ECO:0000256" key="3">
    <source>
        <dbReference type="ARBA" id="ARBA00022801"/>
    </source>
</evidence>
<keyword evidence="2" id="KW-0677">Repeat</keyword>
<feature type="chain" id="PRO_5012417845" evidence="4">
    <location>
        <begin position="22"/>
        <end position="375"/>
    </location>
</feature>
<dbReference type="Gene3D" id="3.40.50.1110">
    <property type="entry name" value="SGNH hydrolase"/>
    <property type="match status" value="1"/>
</dbReference>
<dbReference type="PROSITE" id="PS51763">
    <property type="entry name" value="CBM10"/>
    <property type="match status" value="2"/>
</dbReference>
<evidence type="ECO:0000313" key="7">
    <source>
        <dbReference type="Proteomes" id="UP000193920"/>
    </source>
</evidence>
<dbReference type="STRING" id="1754190.A0A1Y2AFC3"/>
<dbReference type="PANTHER" id="PTHR31988:SF19">
    <property type="entry name" value="9-O-ACETYL-N-ACETYLNEURAMINIC ACID DEACETYLASE-RELATED"/>
    <property type="match status" value="1"/>
</dbReference>
<feature type="signal peptide" evidence="4">
    <location>
        <begin position="1"/>
        <end position="21"/>
    </location>
</feature>
<dbReference type="Gene3D" id="3.90.1220.10">
    <property type="entry name" value="Cellulose docking domain, dockering"/>
    <property type="match status" value="2"/>
</dbReference>
<dbReference type="InterPro" id="IPR036514">
    <property type="entry name" value="SGNH_hydro_sf"/>
</dbReference>
<sequence length="375" mass="41088">MKGKFTLIAALLANTIALTYAAPDPNFHIYLAFGQSNMEGQGPIEAQDKTVDSRFKMLSTVDGCNNRSLGEWYEAIPPLANCDGRLGPVDYFGRTLVKKLPEQIKVGAVVVAVAGCDIQLFEKDNYIEYSKEQPDWMVGRINAYGGNPYGRLVDMAKKAQEVGVIKGILFHQGETNNGQVTWPSRVKAVYNDLLSDLGLKAENVPLLAGEVVPESVNGLCAAMNDIIKTLPETIPTAHVISSEGLEPQDDNLHFSSAAYRTFGERYAETMLELLGDVEVVDNTSECWSEKLGYSCCSENNTRVVLTDDDGKWGAENGEWCGIRANPAAETCWSIELGYPCCSTSECKVVYEEDDDGKWGAENNDWCGITSENTIC</sequence>
<name>A0A1Y2AFC3_9FUNG</name>
<evidence type="ECO:0000259" key="5">
    <source>
        <dbReference type="PROSITE" id="PS51763"/>
    </source>
</evidence>
<dbReference type="InterPro" id="IPR009034">
    <property type="entry name" value="Dockerin_dom_fun_sf"/>
</dbReference>
<protein>
    <submittedName>
        <fullName evidence="6">Acetylxylan esterase</fullName>
    </submittedName>
</protein>